<dbReference type="Proteomes" id="UP000235371">
    <property type="component" value="Unassembled WGS sequence"/>
</dbReference>
<dbReference type="AlphaFoldDB" id="A0A2J6SK54"/>
<gene>
    <name evidence="1" type="ORF">K444DRAFT_544809</name>
</gene>
<name>A0A2J6SK54_9HELO</name>
<keyword evidence="2" id="KW-1185">Reference proteome</keyword>
<dbReference type="EMBL" id="KZ613912">
    <property type="protein sequence ID" value="PMD51123.1"/>
    <property type="molecule type" value="Genomic_DNA"/>
</dbReference>
<evidence type="ECO:0000313" key="1">
    <source>
        <dbReference type="EMBL" id="PMD51123.1"/>
    </source>
</evidence>
<proteinExistence type="predicted"/>
<protein>
    <recommendedName>
        <fullName evidence="3">MADS-box domain-containing protein</fullName>
    </recommendedName>
</protein>
<organism evidence="1 2">
    <name type="scientific">Hyaloscypha bicolor E</name>
    <dbReference type="NCBI Taxonomy" id="1095630"/>
    <lineage>
        <taxon>Eukaryota</taxon>
        <taxon>Fungi</taxon>
        <taxon>Dikarya</taxon>
        <taxon>Ascomycota</taxon>
        <taxon>Pezizomycotina</taxon>
        <taxon>Leotiomycetes</taxon>
        <taxon>Helotiales</taxon>
        <taxon>Hyaloscyphaceae</taxon>
        <taxon>Hyaloscypha</taxon>
        <taxon>Hyaloscypha bicolor</taxon>
    </lineage>
</organism>
<dbReference type="RefSeq" id="XP_024728027.1">
    <property type="nucleotide sequence ID" value="XM_024876082.1"/>
</dbReference>
<dbReference type="GeneID" id="36584161"/>
<dbReference type="OrthoDB" id="3551822at2759"/>
<reference evidence="1 2" key="1">
    <citation type="submission" date="2016-04" db="EMBL/GenBank/DDBJ databases">
        <title>A degradative enzymes factory behind the ericoid mycorrhizal symbiosis.</title>
        <authorList>
            <consortium name="DOE Joint Genome Institute"/>
            <person name="Martino E."/>
            <person name="Morin E."/>
            <person name="Grelet G."/>
            <person name="Kuo A."/>
            <person name="Kohler A."/>
            <person name="Daghino S."/>
            <person name="Barry K."/>
            <person name="Choi C."/>
            <person name="Cichocki N."/>
            <person name="Clum A."/>
            <person name="Copeland A."/>
            <person name="Hainaut M."/>
            <person name="Haridas S."/>
            <person name="Labutti K."/>
            <person name="Lindquist E."/>
            <person name="Lipzen A."/>
            <person name="Khouja H.-R."/>
            <person name="Murat C."/>
            <person name="Ohm R."/>
            <person name="Olson A."/>
            <person name="Spatafora J."/>
            <person name="Veneault-Fourrey C."/>
            <person name="Henrissat B."/>
            <person name="Grigoriev I."/>
            <person name="Martin F."/>
            <person name="Perotto S."/>
        </authorList>
    </citation>
    <scope>NUCLEOTIDE SEQUENCE [LARGE SCALE GENOMIC DNA]</scope>
    <source>
        <strain evidence="1 2">E</strain>
    </source>
</reference>
<accession>A0A2J6SK54</accession>
<sequence>DNFRRRKITFMEKADELRSEFGYNIYVLGRRNGKLFNYISRDRPSWPLSLIEVISSSYPRAERYTPASFLKRGTKSLLYKGRKEQDNPIVRIKDFQTGNVTGAEG</sequence>
<evidence type="ECO:0008006" key="3">
    <source>
        <dbReference type="Google" id="ProtNLM"/>
    </source>
</evidence>
<feature type="non-terminal residue" evidence="1">
    <location>
        <position position="1"/>
    </location>
</feature>
<evidence type="ECO:0000313" key="2">
    <source>
        <dbReference type="Proteomes" id="UP000235371"/>
    </source>
</evidence>
<dbReference type="InParanoid" id="A0A2J6SK54"/>